<proteinExistence type="predicted"/>
<evidence type="ECO:0000256" key="1">
    <source>
        <dbReference type="SAM" id="MobiDB-lite"/>
    </source>
</evidence>
<name>A0ABR0ZJU3_HUSHU</name>
<accession>A0ABR0ZJU3</accession>
<evidence type="ECO:0000313" key="2">
    <source>
        <dbReference type="EMBL" id="KAK6484891.1"/>
    </source>
</evidence>
<dbReference type="Proteomes" id="UP001369086">
    <property type="component" value="Unassembled WGS sequence"/>
</dbReference>
<organism evidence="2 3">
    <name type="scientific">Huso huso</name>
    <name type="common">Beluga</name>
    <name type="synonym">Acipenser huso</name>
    <dbReference type="NCBI Taxonomy" id="61971"/>
    <lineage>
        <taxon>Eukaryota</taxon>
        <taxon>Metazoa</taxon>
        <taxon>Chordata</taxon>
        <taxon>Craniata</taxon>
        <taxon>Vertebrata</taxon>
        <taxon>Euteleostomi</taxon>
        <taxon>Actinopterygii</taxon>
        <taxon>Chondrostei</taxon>
        <taxon>Acipenseriformes</taxon>
        <taxon>Acipenseridae</taxon>
        <taxon>Huso</taxon>
    </lineage>
</organism>
<feature type="compositionally biased region" description="Polar residues" evidence="1">
    <location>
        <begin position="95"/>
        <end position="110"/>
    </location>
</feature>
<evidence type="ECO:0000313" key="3">
    <source>
        <dbReference type="Proteomes" id="UP001369086"/>
    </source>
</evidence>
<sequence>MYRCFICKSLHQTSTQLFRHIKLSHGMYSGNKLRLNCAQEGCGLQFCSYSGFRHLNNIHNNDEDNGASYSEGYPASTEPRLPEIPLDTGLPHAFQTESSHEPQSPTTAAQSQEMCASILAKLLGSGVPNTVVLSMVKNLEEYVSDLQSNLKDQVMSLVPSDNPSRSSLEDMFENIKNHFSNLNSDSKFKKYFSKKWGVVQPIELCLGVRFDTKRNRRMQTYEQVPVNDKFIYVPILKTLQFIFKNADICDFIVMCPKRQA</sequence>
<dbReference type="EMBL" id="JAHFZB010000010">
    <property type="protein sequence ID" value="KAK6484891.1"/>
    <property type="molecule type" value="Genomic_DNA"/>
</dbReference>
<keyword evidence="3" id="KW-1185">Reference proteome</keyword>
<comment type="caution">
    <text evidence="2">The sequence shown here is derived from an EMBL/GenBank/DDBJ whole genome shotgun (WGS) entry which is preliminary data.</text>
</comment>
<gene>
    <name evidence="2" type="ORF">HHUSO_G12766</name>
</gene>
<protein>
    <recommendedName>
        <fullName evidence="4">C2H2-type domain-containing protein</fullName>
    </recommendedName>
</protein>
<feature type="region of interest" description="Disordered" evidence="1">
    <location>
        <begin position="63"/>
        <end position="110"/>
    </location>
</feature>
<reference evidence="2 3" key="1">
    <citation type="submission" date="2021-05" db="EMBL/GenBank/DDBJ databases">
        <authorList>
            <person name="Zahm M."/>
            <person name="Klopp C."/>
            <person name="Cabau C."/>
            <person name="Kuhl H."/>
            <person name="Suciu R."/>
            <person name="Ciorpac M."/>
            <person name="Holostenco D."/>
            <person name="Gessner J."/>
            <person name="Wuertz S."/>
            <person name="Hohne C."/>
            <person name="Stock M."/>
            <person name="Gislard M."/>
            <person name="Lluch J."/>
            <person name="Milhes M."/>
            <person name="Lampietro C."/>
            <person name="Lopez Roques C."/>
            <person name="Donnadieu C."/>
            <person name="Du K."/>
            <person name="Schartl M."/>
            <person name="Guiguen Y."/>
        </authorList>
    </citation>
    <scope>NUCLEOTIDE SEQUENCE [LARGE SCALE GENOMIC DNA]</scope>
    <source>
        <strain evidence="2">Hh-F2</strain>
        <tissue evidence="2">Blood</tissue>
    </source>
</reference>
<evidence type="ECO:0008006" key="4">
    <source>
        <dbReference type="Google" id="ProtNLM"/>
    </source>
</evidence>